<comment type="caution">
    <text evidence="2">The sequence shown here is derived from an EMBL/GenBank/DDBJ whole genome shotgun (WGS) entry which is preliminary data.</text>
</comment>
<dbReference type="AlphaFoldDB" id="A0AAD9FFX9"/>
<name>A0AAD9FFX9_DISEL</name>
<reference evidence="2" key="1">
    <citation type="submission" date="2023-04" db="EMBL/GenBank/DDBJ databases">
        <title>Chromosome-level genome of Chaenocephalus aceratus.</title>
        <authorList>
            <person name="Park H."/>
        </authorList>
    </citation>
    <scope>NUCLEOTIDE SEQUENCE</scope>
    <source>
        <strain evidence="2">DE</strain>
        <tissue evidence="2">Muscle</tissue>
    </source>
</reference>
<accession>A0AAD9FFX9</accession>
<protein>
    <submittedName>
        <fullName evidence="2">Myelin basic protein</fullName>
    </submittedName>
</protein>
<sequence>MAAAAKPSKKEGKKYILTKTSFTSPFPPPRRHAFNPEHKERGYTDKNQEEKQWENQEENQEEKNQEENQENV</sequence>
<gene>
    <name evidence="2" type="ORF">KUDE01_001106</name>
</gene>
<evidence type="ECO:0000313" key="2">
    <source>
        <dbReference type="EMBL" id="KAK1900319.1"/>
    </source>
</evidence>
<proteinExistence type="predicted"/>
<evidence type="ECO:0000256" key="1">
    <source>
        <dbReference type="SAM" id="MobiDB-lite"/>
    </source>
</evidence>
<organism evidence="2 3">
    <name type="scientific">Dissostichus eleginoides</name>
    <name type="common">Patagonian toothfish</name>
    <name type="synonym">Dissostichus amissus</name>
    <dbReference type="NCBI Taxonomy" id="100907"/>
    <lineage>
        <taxon>Eukaryota</taxon>
        <taxon>Metazoa</taxon>
        <taxon>Chordata</taxon>
        <taxon>Craniata</taxon>
        <taxon>Vertebrata</taxon>
        <taxon>Euteleostomi</taxon>
        <taxon>Actinopterygii</taxon>
        <taxon>Neopterygii</taxon>
        <taxon>Teleostei</taxon>
        <taxon>Neoteleostei</taxon>
        <taxon>Acanthomorphata</taxon>
        <taxon>Eupercaria</taxon>
        <taxon>Perciformes</taxon>
        <taxon>Notothenioidei</taxon>
        <taxon>Nototheniidae</taxon>
        <taxon>Dissostichus</taxon>
    </lineage>
</organism>
<evidence type="ECO:0000313" key="3">
    <source>
        <dbReference type="Proteomes" id="UP001228049"/>
    </source>
</evidence>
<feature type="region of interest" description="Disordered" evidence="1">
    <location>
        <begin position="1"/>
        <end position="72"/>
    </location>
</feature>
<dbReference type="Proteomes" id="UP001228049">
    <property type="component" value="Unassembled WGS sequence"/>
</dbReference>
<dbReference type="EMBL" id="JASDAP010000007">
    <property type="protein sequence ID" value="KAK1900319.1"/>
    <property type="molecule type" value="Genomic_DNA"/>
</dbReference>
<feature type="compositionally biased region" description="Basic and acidic residues" evidence="1">
    <location>
        <begin position="34"/>
        <end position="54"/>
    </location>
</feature>
<keyword evidence="3" id="KW-1185">Reference proteome</keyword>